<evidence type="ECO:0000259" key="14">
    <source>
        <dbReference type="Pfam" id="PF02932"/>
    </source>
</evidence>
<gene>
    <name evidence="15" type="ORF">PLOB_00023920</name>
</gene>
<dbReference type="NCBIfam" id="TIGR00860">
    <property type="entry name" value="LIC"/>
    <property type="match status" value="2"/>
</dbReference>
<dbReference type="InterPro" id="IPR018000">
    <property type="entry name" value="Neurotransmitter_ion_chnl_CS"/>
</dbReference>
<evidence type="ECO:0000256" key="1">
    <source>
        <dbReference type="ARBA" id="ARBA00004141"/>
    </source>
</evidence>
<feature type="transmembrane region" description="Helical" evidence="11">
    <location>
        <begin position="263"/>
        <end position="283"/>
    </location>
</feature>
<feature type="domain" description="Neurotransmitter-gated ion-channel ligand-binding" evidence="13">
    <location>
        <begin position="1104"/>
        <end position="1304"/>
    </location>
</feature>
<keyword evidence="16" id="KW-1185">Reference proteome</keyword>
<feature type="domain" description="Neurotransmitter-gated ion-channel transmembrane" evidence="14">
    <location>
        <begin position="625"/>
        <end position="731"/>
    </location>
</feature>
<dbReference type="PRINTS" id="PR00253">
    <property type="entry name" value="GABAARECEPTR"/>
</dbReference>
<name>A0ABN8RRL5_9CNID</name>
<feature type="transmembrane region" description="Helical" evidence="11">
    <location>
        <begin position="618"/>
        <end position="640"/>
    </location>
</feature>
<feature type="domain" description="Neurotransmitter-gated ion-channel ligand-binding" evidence="13">
    <location>
        <begin position="415"/>
        <end position="617"/>
    </location>
</feature>
<feature type="domain" description="Neurotransmitter-gated ion-channel transmembrane" evidence="14">
    <location>
        <begin position="925"/>
        <end position="1069"/>
    </location>
</feature>
<dbReference type="InterPro" id="IPR036719">
    <property type="entry name" value="Neuro-gated_channel_TM_sf"/>
</dbReference>
<feature type="domain" description="Neurotransmitter-gated ion-channel ligand-binding" evidence="13">
    <location>
        <begin position="27"/>
        <end position="228"/>
    </location>
</feature>
<keyword evidence="6" id="KW-0732">Signal</keyword>
<evidence type="ECO:0000256" key="8">
    <source>
        <dbReference type="ARBA" id="ARBA00023065"/>
    </source>
</evidence>
<evidence type="ECO:0000259" key="13">
    <source>
        <dbReference type="Pfam" id="PF02931"/>
    </source>
</evidence>
<evidence type="ECO:0000256" key="10">
    <source>
        <dbReference type="ARBA" id="ARBA00023303"/>
    </source>
</evidence>
<dbReference type="InterPro" id="IPR006029">
    <property type="entry name" value="Neurotrans-gated_channel_TM"/>
</dbReference>
<comment type="subcellular location">
    <subcellularLocation>
        <location evidence="2">Cell membrane</location>
    </subcellularLocation>
    <subcellularLocation>
        <location evidence="1">Membrane</location>
        <topology evidence="1">Multi-pass membrane protein</topology>
    </subcellularLocation>
</comment>
<dbReference type="CDD" id="cd19049">
    <property type="entry name" value="LGIC_TM_anion"/>
    <property type="match status" value="4"/>
</dbReference>
<dbReference type="Pfam" id="PF02932">
    <property type="entry name" value="Neur_chan_memb"/>
    <property type="match status" value="4"/>
</dbReference>
<evidence type="ECO:0000256" key="9">
    <source>
        <dbReference type="ARBA" id="ARBA00023136"/>
    </source>
</evidence>
<feature type="transmembrane region" description="Helical" evidence="11">
    <location>
        <begin position="295"/>
        <end position="316"/>
    </location>
</feature>
<feature type="domain" description="Neurotransmitter-gated ion-channel ligand-binding" evidence="13">
    <location>
        <begin position="824"/>
        <end position="917"/>
    </location>
</feature>
<dbReference type="EMBL" id="CALNXK010000283">
    <property type="protein sequence ID" value="CAH3180790.1"/>
    <property type="molecule type" value="Genomic_DNA"/>
</dbReference>
<evidence type="ECO:0000256" key="4">
    <source>
        <dbReference type="ARBA" id="ARBA00022475"/>
    </source>
</evidence>
<feature type="transmembrane region" description="Helical" evidence="11">
    <location>
        <begin position="1339"/>
        <end position="1358"/>
    </location>
</feature>
<feature type="transmembrane region" description="Helical" evidence="11">
    <location>
        <begin position="1370"/>
        <end position="1393"/>
    </location>
</feature>
<feature type="transmembrane region" description="Helical" evidence="11">
    <location>
        <begin position="1305"/>
        <end position="1327"/>
    </location>
</feature>
<evidence type="ECO:0000256" key="7">
    <source>
        <dbReference type="ARBA" id="ARBA00022989"/>
    </source>
</evidence>
<keyword evidence="4" id="KW-1003">Cell membrane</keyword>
<dbReference type="Gene3D" id="1.20.58.390">
    <property type="entry name" value="Neurotransmitter-gated ion-channel transmembrane domain"/>
    <property type="match status" value="4"/>
</dbReference>
<keyword evidence="5 11" id="KW-0812">Transmembrane</keyword>
<dbReference type="CDD" id="cd18990">
    <property type="entry name" value="LGIC_ECD_GABAAR"/>
    <property type="match status" value="3"/>
</dbReference>
<evidence type="ECO:0000256" key="11">
    <source>
        <dbReference type="RuleBase" id="RU000687"/>
    </source>
</evidence>
<comment type="similarity">
    <text evidence="11">Belongs to the ligand-gated ion channel (TC 1.A.9) family.</text>
</comment>
<dbReference type="PANTHER" id="PTHR18945">
    <property type="entry name" value="NEUROTRANSMITTER GATED ION CHANNEL"/>
    <property type="match status" value="1"/>
</dbReference>
<dbReference type="InterPro" id="IPR006028">
    <property type="entry name" value="GABAA/Glycine_rcpt"/>
</dbReference>
<evidence type="ECO:0000256" key="6">
    <source>
        <dbReference type="ARBA" id="ARBA00022729"/>
    </source>
</evidence>
<keyword evidence="8 11" id="KW-0406">Ion transport</keyword>
<proteinExistence type="inferred from homology"/>
<dbReference type="InterPro" id="IPR036734">
    <property type="entry name" value="Neur_chan_lig-bd_sf"/>
</dbReference>
<dbReference type="Proteomes" id="UP001159405">
    <property type="component" value="Unassembled WGS sequence"/>
</dbReference>
<dbReference type="SUPFAM" id="SSF63712">
    <property type="entry name" value="Nicotinic receptor ligand binding domain-like"/>
    <property type="match status" value="4"/>
</dbReference>
<reference evidence="15 16" key="1">
    <citation type="submission" date="2022-05" db="EMBL/GenBank/DDBJ databases">
        <authorList>
            <consortium name="Genoscope - CEA"/>
            <person name="William W."/>
        </authorList>
    </citation>
    <scope>NUCLEOTIDE SEQUENCE [LARGE SCALE GENOMIC DNA]</scope>
</reference>
<organism evidence="15 16">
    <name type="scientific">Porites lobata</name>
    <dbReference type="NCBI Taxonomy" id="104759"/>
    <lineage>
        <taxon>Eukaryota</taxon>
        <taxon>Metazoa</taxon>
        <taxon>Cnidaria</taxon>
        <taxon>Anthozoa</taxon>
        <taxon>Hexacorallia</taxon>
        <taxon>Scleractinia</taxon>
        <taxon>Fungiina</taxon>
        <taxon>Poritidae</taxon>
        <taxon>Porites</taxon>
    </lineage>
</organism>
<evidence type="ECO:0000313" key="15">
    <source>
        <dbReference type="EMBL" id="CAH3180790.1"/>
    </source>
</evidence>
<feature type="region of interest" description="Disordered" evidence="12">
    <location>
        <begin position="1030"/>
        <end position="1053"/>
    </location>
</feature>
<evidence type="ECO:0000256" key="12">
    <source>
        <dbReference type="SAM" id="MobiDB-lite"/>
    </source>
</evidence>
<sequence length="1418" mass="162202">MLSVSVLRLIKIRICRISSYRISGNNDVITAFFEGYDKAVRPGFENGTPVTIRSSIYVESFGNIEEANMEYKVYSYFRQVWRDSRLAGKLNSTFTIRGGDIDNMWVPDPFCYNARESNLMLPNEEVHSLVHIQPDGDVLMSKGMTVLASCDMNLQDFPLDSQTCNLKIGSYAYSTRDIVYEWIPGEVLIGNKEMAQFYYKGSNLSSYIDVYSTGNFATITVTFSFQRRIGYYLIQIYFPTIFVVMLSWIVFFMEKDDIGNRMALGITTILTIMFLLGSLNGNLPKVSYPKALDWYLLVGFSFVFLSLIECMIVYVLTVKATEKGNNVKFEVNAIFNISEHSRSNAGVAKSWTDSKHQGNGSANLQSQDDLEMVQNATKSNNTVLEDVVFMPNITYKSSYYLFILLAAKGLISCEDDVMTELFKGYDKAIRPNHRMGKPVTIRSSIYVESFGNIEEANMEFKAYIYFRQSWKDPRLTGRINDTFTIRGGEVDNIWTPDPYCYNARESNMMTPHEEVNVNVRISPNGNILSSRGVTLLASCVMNLRTYPHDSQQCHLKFGSYSYTTSDIVYDWVPEEVQFGNKELSQFQLKGAELTSNIETFSTGNFSTITVTFSFERRIGYFLIQIYFPDIFVVMLSWIVFWMEKVDIGNRMALGITTILTIMFLLGSLNGNLPKVSYPKALDWYLLISFIFVFLSLIECTIVFLFASEAKQDQQKPIKMGTRTTQAHFIKWKRSQTQSIKHRDFCFHFSLYASIFFTGHIISLELKEKTSEVDTFSIDYALVFRNSDFILVRFMETSTCQCRQLRLNPLSTQINIYCIMTNQTHALLVQRAPMSVLASCDMNLQDFPLDSQTCNLKIGSYAYSTRDIAYEWIPGEVLIGNKEMAQFYYKGSKLSSYRVYYGTGNFSAMTVTFSFQRRIGYYLIQIYFPTIFVVMLSWIVFFMEKDDIGNRMALGITTILTIMFLLGSLNGNLSKVSYPKALDWYLLVGFSFVFLSLIECMIVYVLTVKATEKESNVKFEVNAILNISEHSHPNSGSVKSWTDSKHEGNGNANLQSQDDLEMVQNATKSNNTKKFAYKCINIKKFAYKCINIKKGTRVISCEDGVITELFKGYDKAIRPNHGTGKPVTIRSSIYVESFGNIEEANMEFKAYIYFRQLWKDLRLTGRVNDTFTIRGGEVDNIWTPDPYCYNARESNMMTPNEEVNVNVQISPNGHITSSRGVTLLASCVMNLRTFPHDSQQCHLKFGSYSYTSSDIVYEWIPGEVQFGNKELSQFQLKGSELTSKIEVFSVGNYSTITVTFSFERRIGYFLIQVYFPDIFVVMLSWIVFWMEKDDIGNRMALGITTILTIMFLLGSLNGNLPKVSYPKALDWYLLVSFSFVFLSLIECMIVYLFVAEAKQDKQKPIKVMVNGLILARKMT</sequence>
<dbReference type="InterPro" id="IPR038050">
    <property type="entry name" value="Neuro_actylchol_rec"/>
</dbReference>
<evidence type="ECO:0000313" key="16">
    <source>
        <dbReference type="Proteomes" id="UP001159405"/>
    </source>
</evidence>
<protein>
    <submittedName>
        <fullName evidence="15">Uncharacterized protein</fullName>
    </submittedName>
</protein>
<feature type="domain" description="Neurotransmitter-gated ion-channel transmembrane" evidence="14">
    <location>
        <begin position="236"/>
        <end position="336"/>
    </location>
</feature>
<feature type="transmembrane region" description="Helical" evidence="11">
    <location>
        <begin position="918"/>
        <end position="940"/>
    </location>
</feature>
<feature type="transmembrane region" description="Helical" evidence="11">
    <location>
        <begin position="984"/>
        <end position="1005"/>
    </location>
</feature>
<dbReference type="InterPro" id="IPR006201">
    <property type="entry name" value="Neur_channel"/>
</dbReference>
<feature type="transmembrane region" description="Helical" evidence="11">
    <location>
        <begin position="229"/>
        <end position="251"/>
    </location>
</feature>
<evidence type="ECO:0000256" key="3">
    <source>
        <dbReference type="ARBA" id="ARBA00022448"/>
    </source>
</evidence>
<dbReference type="PROSITE" id="PS00236">
    <property type="entry name" value="NEUROTR_ION_CHANNEL"/>
    <property type="match status" value="4"/>
</dbReference>
<evidence type="ECO:0000256" key="2">
    <source>
        <dbReference type="ARBA" id="ARBA00004236"/>
    </source>
</evidence>
<keyword evidence="9 11" id="KW-0472">Membrane</keyword>
<feature type="transmembrane region" description="Helical" evidence="11">
    <location>
        <begin position="652"/>
        <end position="671"/>
    </location>
</feature>
<keyword evidence="3 11" id="KW-0813">Transport</keyword>
<feature type="domain" description="Neurotransmitter-gated ion-channel transmembrane" evidence="14">
    <location>
        <begin position="1312"/>
        <end position="1404"/>
    </location>
</feature>
<dbReference type="Pfam" id="PF02931">
    <property type="entry name" value="Neur_chan_LBD"/>
    <property type="match status" value="4"/>
</dbReference>
<keyword evidence="7 11" id="KW-1133">Transmembrane helix</keyword>
<accession>A0ABN8RRL5</accession>
<keyword evidence="10 11" id="KW-0407">Ion channel</keyword>
<comment type="caution">
    <text evidence="15">The sequence shown here is derived from an EMBL/GenBank/DDBJ whole genome shotgun (WGS) entry which is preliminary data.</text>
</comment>
<evidence type="ECO:0000256" key="5">
    <source>
        <dbReference type="ARBA" id="ARBA00022692"/>
    </source>
</evidence>
<feature type="transmembrane region" description="Helical" evidence="11">
    <location>
        <begin position="683"/>
        <end position="706"/>
    </location>
</feature>
<feature type="transmembrane region" description="Helical" evidence="11">
    <location>
        <begin position="952"/>
        <end position="972"/>
    </location>
</feature>
<dbReference type="InterPro" id="IPR006202">
    <property type="entry name" value="Neur_chan_lig-bd"/>
</dbReference>
<dbReference type="PRINTS" id="PR00252">
    <property type="entry name" value="NRIONCHANNEL"/>
</dbReference>
<dbReference type="SUPFAM" id="SSF90112">
    <property type="entry name" value="Neurotransmitter-gated ion-channel transmembrane pore"/>
    <property type="match status" value="4"/>
</dbReference>
<comment type="caution">
    <text evidence="11">Lacks conserved residue(s) required for the propagation of feature annotation.</text>
</comment>
<dbReference type="Gene3D" id="2.70.170.10">
    <property type="entry name" value="Neurotransmitter-gated ion-channel ligand-binding domain"/>
    <property type="match status" value="4"/>
</dbReference>